<dbReference type="NCBIfam" id="TIGR02532">
    <property type="entry name" value="IV_pilin_GFxxxE"/>
    <property type="match status" value="1"/>
</dbReference>
<name>A0A6N2SVJ0_9FIRM</name>
<proteinExistence type="predicted"/>
<sequence length="1202" mass="130210">MKNRLRDNRGYTLVELMAVLVIFAILLAIAGGGIAAYQKHSAFKKNNEYAQTIFTALQSSMAHAKAGGSLDELSKELSGSEYKDNRLNGKMIDEGAPVPDDAEGMYYFFFQKGEKRTDYEGAKKTVYEMIAPYIYDADVLNASFCVEFDPDEGTALGVCYSDKAKSFYYGNTQSKGGEGSADISGRSRNDRYDRLVGYYGVDSVSSTPEPMEGSVFKSLELVNKETLSIRWELEDAYQASALGLAYDIKLYDAADNRLVCSFKINDLDKAETILKEEGRDKELTLTSDVSFYDEDEKVTETKKDLKFMGYISKKGKMILVLDAADLEAASQVNEKSPDYDGTYSIRRLGFSAGPMYARMQASGTGYRPSQWEQTNTEHSYFAKEEAKKDGTKIYDLKNPRHLFNLRFEEKDAPDDTVLYRQTGGIFWNGEKGMAAGGFLFEKTKQLSETEEGIPFPSASKLNKKHTLQGMDENDQSYAVQSFKFGAKDQKTPAGLFEVNEGTIRNMLLKQISSQGTDYVGTVCGVNYGTLKNISVDKKSTVKGKKFVGGITGSDITGKPLDTGTEKLILVGTMRTYDSLKNSARVEGEKFVGGVVGYLNGICIEDPSKPEDVQSISVKECENYGYVTGTGQCIGGIVGYNRLSSIEKCLSVPVLTKEEEEKLREAAKNYQLKGDFVGGIVGLNDDGIITKCSTGKEDEKSFVAGRRYVGGISGFHMKIENSGAIDTELVMDGDGSANFANVIGSQYVGGITGVNGSVQGKISDILNQDVNLNNFIVNKEEYTSKAVLKNWTNKGLVTANELFAGGITGLNTGKIQNCTSQMQTEEKDKEKIQKLLLEYGALGIQIGGIAGYNNGLIENDKRTEVTAYVAGDTYIGGITGYNEQKGKIRNFSEIKGFIYGKDCVGGVAGAQKGGEDLKGFENQADITADFGDAGGICGQMSEGTTVIDSGNTGNISSEYGNAGGICGSGEDLVIEGAYVKDCTITSERNTAGGVIGRISKEGLIRISSVRPGVVIQSPKETAGGMIGLAEKTKENGKLEIFGCNSAAALESGRAGGIIGESDLTSGSMEIIQCRNYGFPIGKTKMSGLIGSKKGSAENLKLYQCFGVSDLEYPLAGEPFEQAEISKCYYFIAGDQTEGNVGIGIPLMVEKQGTQYYRASGTEEGKKVTISNFTVDPTLLSEANLKDFYAKIERTINGYYNGLN</sequence>
<evidence type="ECO:0000256" key="1">
    <source>
        <dbReference type="SAM" id="Phobius"/>
    </source>
</evidence>
<dbReference type="PROSITE" id="PS00409">
    <property type="entry name" value="PROKAR_NTER_METHYL"/>
    <property type="match status" value="1"/>
</dbReference>
<dbReference type="InterPro" id="IPR012902">
    <property type="entry name" value="N_methyl_site"/>
</dbReference>
<dbReference type="InterPro" id="IPR045584">
    <property type="entry name" value="Pilin-like"/>
</dbReference>
<dbReference type="Gene3D" id="3.30.700.10">
    <property type="entry name" value="Glycoprotein, Type 4 Pilin"/>
    <property type="match status" value="1"/>
</dbReference>
<reference evidence="2" key="1">
    <citation type="submission" date="2019-11" db="EMBL/GenBank/DDBJ databases">
        <authorList>
            <person name="Feng L."/>
        </authorList>
    </citation>
    <scope>NUCLEOTIDE SEQUENCE</scope>
    <source>
        <strain evidence="2">AcaccaeLFYP115</strain>
    </source>
</reference>
<keyword evidence="1" id="KW-0472">Membrane</keyword>
<dbReference type="AlphaFoldDB" id="A0A6N2SVJ0"/>
<evidence type="ECO:0008006" key="3">
    <source>
        <dbReference type="Google" id="ProtNLM"/>
    </source>
</evidence>
<dbReference type="Gene3D" id="2.160.20.110">
    <property type="match status" value="3"/>
</dbReference>
<keyword evidence="1" id="KW-0812">Transmembrane</keyword>
<evidence type="ECO:0000313" key="2">
    <source>
        <dbReference type="EMBL" id="VYS97593.1"/>
    </source>
</evidence>
<dbReference type="SUPFAM" id="SSF54523">
    <property type="entry name" value="Pili subunits"/>
    <property type="match status" value="1"/>
</dbReference>
<protein>
    <recommendedName>
        <fullName evidence="3">Prepilin-type N-terminal cleavage/methylation domain-containing protein</fullName>
    </recommendedName>
</protein>
<feature type="transmembrane region" description="Helical" evidence="1">
    <location>
        <begin position="12"/>
        <end position="37"/>
    </location>
</feature>
<accession>A0A6N2SVJ0</accession>
<keyword evidence="1" id="KW-1133">Transmembrane helix</keyword>
<gene>
    <name evidence="2" type="ORF">ACLFYP115_01152</name>
</gene>
<organism evidence="2">
    <name type="scientific">Anaerostipes caccae</name>
    <dbReference type="NCBI Taxonomy" id="105841"/>
    <lineage>
        <taxon>Bacteria</taxon>
        <taxon>Bacillati</taxon>
        <taxon>Bacillota</taxon>
        <taxon>Clostridia</taxon>
        <taxon>Lachnospirales</taxon>
        <taxon>Lachnospiraceae</taxon>
        <taxon>Anaerostipes</taxon>
    </lineage>
</organism>
<dbReference type="RefSeq" id="WP_006566779.1">
    <property type="nucleotide sequence ID" value="NZ_CACRSQ010000003.1"/>
</dbReference>
<dbReference type="EMBL" id="CACRSQ010000003">
    <property type="protein sequence ID" value="VYS97593.1"/>
    <property type="molecule type" value="Genomic_DNA"/>
</dbReference>
<dbReference type="Pfam" id="PF07963">
    <property type="entry name" value="N_methyl"/>
    <property type="match status" value="1"/>
</dbReference>